<evidence type="ECO:0000313" key="2">
    <source>
        <dbReference type="EMBL" id="KAG1781869.1"/>
    </source>
</evidence>
<name>A0A9P7A3P4_9AGAM</name>
<gene>
    <name evidence="2" type="ORF">EV702DRAFT_490895</name>
</gene>
<keyword evidence="3" id="KW-1185">Reference proteome</keyword>
<sequence>MRLYFVLTVVAVLTALVSASDAASASCPVFCLYDSTCDECRGGFCVSISIVCPGINHMTHRRDRASLYASSVAMRHVHAFASAQYG</sequence>
<dbReference type="Proteomes" id="UP000714275">
    <property type="component" value="Unassembled WGS sequence"/>
</dbReference>
<comment type="caution">
    <text evidence="2">The sequence shown here is derived from an EMBL/GenBank/DDBJ whole genome shotgun (WGS) entry which is preliminary data.</text>
</comment>
<feature type="chain" id="PRO_5040398912" evidence="1">
    <location>
        <begin position="20"/>
        <end position="86"/>
    </location>
</feature>
<proteinExistence type="predicted"/>
<evidence type="ECO:0000256" key="1">
    <source>
        <dbReference type="SAM" id="SignalP"/>
    </source>
</evidence>
<accession>A0A9P7A3P4</accession>
<organism evidence="2 3">
    <name type="scientific">Suillus placidus</name>
    <dbReference type="NCBI Taxonomy" id="48579"/>
    <lineage>
        <taxon>Eukaryota</taxon>
        <taxon>Fungi</taxon>
        <taxon>Dikarya</taxon>
        <taxon>Basidiomycota</taxon>
        <taxon>Agaricomycotina</taxon>
        <taxon>Agaricomycetes</taxon>
        <taxon>Agaricomycetidae</taxon>
        <taxon>Boletales</taxon>
        <taxon>Suillineae</taxon>
        <taxon>Suillaceae</taxon>
        <taxon>Suillus</taxon>
    </lineage>
</organism>
<keyword evidence="1" id="KW-0732">Signal</keyword>
<feature type="signal peptide" evidence="1">
    <location>
        <begin position="1"/>
        <end position="19"/>
    </location>
</feature>
<reference evidence="2" key="1">
    <citation type="journal article" date="2020" name="New Phytol.">
        <title>Comparative genomics reveals dynamic genome evolution in host specialist ectomycorrhizal fungi.</title>
        <authorList>
            <person name="Lofgren L.A."/>
            <person name="Nguyen N.H."/>
            <person name="Vilgalys R."/>
            <person name="Ruytinx J."/>
            <person name="Liao H.L."/>
            <person name="Branco S."/>
            <person name="Kuo A."/>
            <person name="LaButti K."/>
            <person name="Lipzen A."/>
            <person name="Andreopoulos W."/>
            <person name="Pangilinan J."/>
            <person name="Riley R."/>
            <person name="Hundley H."/>
            <person name="Na H."/>
            <person name="Barry K."/>
            <person name="Grigoriev I.V."/>
            <person name="Stajich J.E."/>
            <person name="Kennedy P.G."/>
        </authorList>
    </citation>
    <scope>NUCLEOTIDE SEQUENCE</scope>
    <source>
        <strain evidence="2">DOB743</strain>
    </source>
</reference>
<dbReference type="OrthoDB" id="2672986at2759"/>
<evidence type="ECO:0000313" key="3">
    <source>
        <dbReference type="Proteomes" id="UP000714275"/>
    </source>
</evidence>
<dbReference type="EMBL" id="JABBWD010000004">
    <property type="protein sequence ID" value="KAG1781869.1"/>
    <property type="molecule type" value="Genomic_DNA"/>
</dbReference>
<dbReference type="AlphaFoldDB" id="A0A9P7A3P4"/>
<protein>
    <submittedName>
        <fullName evidence="2">Uncharacterized protein</fullName>
    </submittedName>
</protein>